<keyword evidence="4" id="KW-1185">Reference proteome</keyword>
<comment type="caution">
    <text evidence="3">The sequence shown here is derived from an EMBL/GenBank/DDBJ whole genome shotgun (WGS) entry which is preliminary data.</text>
</comment>
<dbReference type="AlphaFoldDB" id="Q2CEB3"/>
<accession>Q2CEB3</accession>
<evidence type="ECO:0000313" key="3">
    <source>
        <dbReference type="EMBL" id="EAR51084.1"/>
    </source>
</evidence>
<dbReference type="InterPro" id="IPR035421">
    <property type="entry name" value="Terminase_6C"/>
</dbReference>
<gene>
    <name evidence="3" type="ORF">OG2516_04279</name>
</gene>
<sequence length="138" mass="14163">MSGSLSVVGCGGSDLHRVVVAVDPSAGGGDVCGIVVAGACYDGGADNWRAWVLEDASVAGSSTTWARAAIAAYERHQADRIVAEVNQGGDMVAAMLRQVAPTVPYKGVRAMRGKAARAEPVAALYEQGRVRHVRGLGA</sequence>
<name>Q2CEB3_OCEGH</name>
<dbReference type="eggNOG" id="COG5323">
    <property type="taxonomic scope" value="Bacteria"/>
</dbReference>
<dbReference type="EMBL" id="AAOT01000018">
    <property type="protein sequence ID" value="EAR51084.1"/>
    <property type="molecule type" value="Genomic_DNA"/>
</dbReference>
<organism evidence="3 4">
    <name type="scientific">Oceanicola granulosus (strain ATCC BAA-861 / DSM 15982 / KCTC 12143 / HTCC2516)</name>
    <dbReference type="NCBI Taxonomy" id="314256"/>
    <lineage>
        <taxon>Bacteria</taxon>
        <taxon>Pseudomonadati</taxon>
        <taxon>Pseudomonadota</taxon>
        <taxon>Alphaproteobacteria</taxon>
        <taxon>Rhodobacterales</taxon>
        <taxon>Roseobacteraceae</taxon>
        <taxon>Oceanicola</taxon>
    </lineage>
</organism>
<evidence type="ECO:0000313" key="4">
    <source>
        <dbReference type="Proteomes" id="UP000003635"/>
    </source>
</evidence>
<protein>
    <submittedName>
        <fullName evidence="3">Putative large terminase</fullName>
    </submittedName>
</protein>
<dbReference type="HOGENOM" id="CLU_1859462_0_0_5"/>
<keyword evidence="1" id="KW-1188">Viral release from host cell</keyword>
<dbReference type="Pfam" id="PF17289">
    <property type="entry name" value="Terminase_6C"/>
    <property type="match status" value="1"/>
</dbReference>
<feature type="domain" description="Terminase large subunit gp17-like C-terminal" evidence="2">
    <location>
        <begin position="21"/>
        <end position="135"/>
    </location>
</feature>
<proteinExistence type="predicted"/>
<dbReference type="Proteomes" id="UP000003635">
    <property type="component" value="Unassembled WGS sequence"/>
</dbReference>
<reference evidence="3 4" key="1">
    <citation type="journal article" date="2010" name="J. Bacteriol.">
        <title>Genome sequences of Oceanicola granulosus HTCC2516(T) and Oceanicola batsensis HTCC2597(TDelta).</title>
        <authorList>
            <person name="Thrash J.C."/>
            <person name="Cho J.C."/>
            <person name="Vergin K.L."/>
            <person name="Giovannoni S.J."/>
        </authorList>
    </citation>
    <scope>NUCLEOTIDE SEQUENCE [LARGE SCALE GENOMIC DNA]</scope>
    <source>
        <strain evidence="4">ATCC BAA-861 / DSM 15982 / KCTC 12143 / HTCC2516</strain>
    </source>
</reference>
<dbReference type="STRING" id="314256.OG2516_04279"/>
<evidence type="ECO:0000256" key="1">
    <source>
        <dbReference type="ARBA" id="ARBA00022612"/>
    </source>
</evidence>
<dbReference type="Gene3D" id="3.30.420.240">
    <property type="match status" value="1"/>
</dbReference>
<feature type="non-terminal residue" evidence="3">
    <location>
        <position position="138"/>
    </location>
</feature>
<evidence type="ECO:0000259" key="2">
    <source>
        <dbReference type="Pfam" id="PF17289"/>
    </source>
</evidence>